<dbReference type="EMBL" id="SLUN01000005">
    <property type="protein sequence ID" value="TCL73320.1"/>
    <property type="molecule type" value="Genomic_DNA"/>
</dbReference>
<dbReference type="InterPro" id="IPR011063">
    <property type="entry name" value="TilS/TtcA_N"/>
</dbReference>
<dbReference type="Gene3D" id="3.40.50.620">
    <property type="entry name" value="HUPs"/>
    <property type="match status" value="1"/>
</dbReference>
<gene>
    <name evidence="3" type="ORF">EDC14_1005182</name>
</gene>
<dbReference type="GO" id="GO:0008033">
    <property type="term" value="P:tRNA processing"/>
    <property type="evidence" value="ECO:0007669"/>
    <property type="project" value="InterPro"/>
</dbReference>
<reference evidence="3 4" key="1">
    <citation type="submission" date="2019-03" db="EMBL/GenBank/DDBJ databases">
        <title>Genomic Encyclopedia of Type Strains, Phase IV (KMG-IV): sequencing the most valuable type-strain genomes for metagenomic binning, comparative biology and taxonomic classification.</title>
        <authorList>
            <person name="Goeker M."/>
        </authorList>
    </citation>
    <scope>NUCLEOTIDE SEQUENCE [LARGE SCALE GENOMIC DNA]</scope>
    <source>
        <strain evidence="3 4">LX-B</strain>
    </source>
</reference>
<dbReference type="InterPro" id="IPR035107">
    <property type="entry name" value="tRNA_thiolation_TtcA_Ctu1"/>
</dbReference>
<dbReference type="AlphaFoldDB" id="A0A4R1S3T4"/>
<evidence type="ECO:0000256" key="1">
    <source>
        <dbReference type="ARBA" id="ARBA00022679"/>
    </source>
</evidence>
<feature type="domain" description="tRNA(Ile)-lysidine/2-thiocytidine synthase N-terminal" evidence="2">
    <location>
        <begin position="33"/>
        <end position="193"/>
    </location>
</feature>
<dbReference type="PANTHER" id="PTHR43686">
    <property type="entry name" value="SULFURTRANSFERASE-RELATED"/>
    <property type="match status" value="1"/>
</dbReference>
<dbReference type="Proteomes" id="UP000295008">
    <property type="component" value="Unassembled WGS sequence"/>
</dbReference>
<keyword evidence="4" id="KW-1185">Reference proteome</keyword>
<accession>A0A4R1S3T4</accession>
<protein>
    <submittedName>
        <fullName evidence="3">tRNA(Ile)-lysidine synthase TilS/MesJ</fullName>
    </submittedName>
</protein>
<keyword evidence="1" id="KW-0808">Transferase</keyword>
<evidence type="ECO:0000313" key="3">
    <source>
        <dbReference type="EMBL" id="TCL73320.1"/>
    </source>
</evidence>
<dbReference type="PANTHER" id="PTHR43686:SF1">
    <property type="entry name" value="AMINOTRAN_5 DOMAIN-CONTAINING PROTEIN"/>
    <property type="match status" value="1"/>
</dbReference>
<dbReference type="SUPFAM" id="SSF52402">
    <property type="entry name" value="Adenine nucleotide alpha hydrolases-like"/>
    <property type="match status" value="1"/>
</dbReference>
<dbReference type="RefSeq" id="WP_243662833.1">
    <property type="nucleotide sequence ID" value="NZ_SLUN01000005.1"/>
</dbReference>
<name>A0A4R1S3T4_HYDET</name>
<evidence type="ECO:0000259" key="2">
    <source>
        <dbReference type="Pfam" id="PF01171"/>
    </source>
</evidence>
<dbReference type="Pfam" id="PF01171">
    <property type="entry name" value="ATP_bind_3"/>
    <property type="match status" value="1"/>
</dbReference>
<dbReference type="PIRSF" id="PIRSF004976">
    <property type="entry name" value="ATPase_YdaO"/>
    <property type="match status" value="1"/>
</dbReference>
<dbReference type="InterPro" id="IPR014729">
    <property type="entry name" value="Rossmann-like_a/b/a_fold"/>
</dbReference>
<dbReference type="CDD" id="cd24138">
    <property type="entry name" value="TtcA-like"/>
    <property type="match status" value="1"/>
</dbReference>
<evidence type="ECO:0000313" key="4">
    <source>
        <dbReference type="Proteomes" id="UP000295008"/>
    </source>
</evidence>
<proteinExistence type="predicted"/>
<sequence>MAMATQRLSLPRTATRKLLRAVLEFDLIRPGDKVLVGLSGGKDSALMLYALAVLQRQRLIPFSLGALHIDLGFATPSDPAPLAEYCNRLEVAFHLMKTEIARYAFGPENPEGPCATCSFLRRGAMNRFAGEHGYNAVALAHHHDDAVETFLMSIIYSGQIKTFLPRTDLERSGIAVIRPLVYFREAEIRKLVGMTGFTPIPSPCPQDGRTKRAETKDLIRKLSRTDKRIFNNLAAAMREGRPGELWPAELSQEEKQRRILLGRQSSLTPLDNTRKE</sequence>
<comment type="caution">
    <text evidence="3">The sequence shown here is derived from an EMBL/GenBank/DDBJ whole genome shotgun (WGS) entry which is preliminary data.</text>
</comment>
<organism evidence="3 4">
    <name type="scientific">Hydrogenispora ethanolica</name>
    <dbReference type="NCBI Taxonomy" id="1082276"/>
    <lineage>
        <taxon>Bacteria</taxon>
        <taxon>Bacillati</taxon>
        <taxon>Bacillota</taxon>
        <taxon>Hydrogenispora</taxon>
    </lineage>
</organism>
<dbReference type="GO" id="GO:0016740">
    <property type="term" value="F:transferase activity"/>
    <property type="evidence" value="ECO:0007669"/>
    <property type="project" value="UniProtKB-KW"/>
</dbReference>